<dbReference type="Gene3D" id="3.40.50.300">
    <property type="entry name" value="P-loop containing nucleotide triphosphate hydrolases"/>
    <property type="match status" value="1"/>
</dbReference>
<dbReference type="AlphaFoldDB" id="A0A518GDQ8"/>
<dbReference type="RefSeq" id="WP_145083065.1">
    <property type="nucleotide sequence ID" value="NZ_CP036298.1"/>
</dbReference>
<name>A0A518GDQ8_9BACT</name>
<dbReference type="KEGG" id="ahel:Q31a_51100"/>
<organism evidence="4 5">
    <name type="scientific">Aureliella helgolandensis</name>
    <dbReference type="NCBI Taxonomy" id="2527968"/>
    <lineage>
        <taxon>Bacteria</taxon>
        <taxon>Pseudomonadati</taxon>
        <taxon>Planctomycetota</taxon>
        <taxon>Planctomycetia</taxon>
        <taxon>Pirellulales</taxon>
        <taxon>Pirellulaceae</taxon>
        <taxon>Aureliella</taxon>
    </lineage>
</organism>
<proteinExistence type="predicted"/>
<dbReference type="Pfam" id="PF03354">
    <property type="entry name" value="TerL_ATPase"/>
    <property type="match status" value="1"/>
</dbReference>
<dbReference type="PANTHER" id="PTHR41287">
    <property type="match status" value="1"/>
</dbReference>
<protein>
    <submittedName>
        <fullName evidence="4">Phage Terminase</fullName>
    </submittedName>
</protein>
<evidence type="ECO:0000256" key="1">
    <source>
        <dbReference type="SAM" id="MobiDB-lite"/>
    </source>
</evidence>
<evidence type="ECO:0000313" key="4">
    <source>
        <dbReference type="EMBL" id="QDV26731.1"/>
    </source>
</evidence>
<dbReference type="InterPro" id="IPR005021">
    <property type="entry name" value="Terminase_largesu-like"/>
</dbReference>
<dbReference type="Pfam" id="PF20441">
    <property type="entry name" value="TerL_nuclease"/>
    <property type="match status" value="1"/>
</dbReference>
<dbReference type="GO" id="GO:0004519">
    <property type="term" value="F:endonuclease activity"/>
    <property type="evidence" value="ECO:0007669"/>
    <property type="project" value="InterPro"/>
</dbReference>
<dbReference type="InterPro" id="IPR027417">
    <property type="entry name" value="P-loop_NTPase"/>
</dbReference>
<dbReference type="InterPro" id="IPR046461">
    <property type="entry name" value="TerL_ATPase"/>
</dbReference>
<feature type="region of interest" description="Disordered" evidence="1">
    <location>
        <begin position="287"/>
        <end position="310"/>
    </location>
</feature>
<feature type="domain" description="Terminase large subunit-like ATPase" evidence="2">
    <location>
        <begin position="89"/>
        <end position="265"/>
    </location>
</feature>
<accession>A0A518GDQ8</accession>
<evidence type="ECO:0000313" key="5">
    <source>
        <dbReference type="Proteomes" id="UP000318017"/>
    </source>
</evidence>
<feature type="domain" description="Terminase large subunit-like endonuclease" evidence="3">
    <location>
        <begin position="276"/>
        <end position="583"/>
    </location>
</feature>
<keyword evidence="5" id="KW-1185">Reference proteome</keyword>
<dbReference type="OrthoDB" id="9760250at2"/>
<dbReference type="EMBL" id="CP036298">
    <property type="protein sequence ID" value="QDV26731.1"/>
    <property type="molecule type" value="Genomic_DNA"/>
</dbReference>
<sequence>MARRPAARKPTRTPRRKTTKLLDAIGKAKREGWYKYIRQGEGEEADERAILAGCYFDQHRADHWLEFADAYGTLTEGPWKGKPFRLLDWQATATSRLFGWQKHSPEWGYAVRRFRYLYLEVPKKSGKTPLLSLLGNYLLFGDSWDRQINLYLAATTRKQAERCLMHAVRQVRNNPELSSEANIRKLEGFYSIEYGDNSWNVVAADPDSADGVNGHCLADEFHRWKGFEFYNALKWMLASQPEGVFAAITTAGSDMQSACRTVHEKTKAVNAGRQIDETHLGQIWAADKDDDPHDEKTWRKANPSLGTTKDHPLKLSTFRQDYEAAKQEPSQWPAWLRLRLNIWLTAENAWLDEACPRGIEDWDSGATARKAKQRRIDCYEAFDRDELAEQARGELSAWLGLDFASVRDTNAAVVSIRRADQTLAIIPHFWLPEREAERQAKRVPYRQWAEQGHVKLTPGDVIDYNVIFDDLVEIVGKWGIGKFFYDSLFQAEWMTQRLEAETGAVRWEFPQTIMEYGPVIREVERQIIGHEIRHDGNPVLTWQIGNAHAKTNANQDKRLIKQKHGDYRKVDGPQAMLMSLRDAVSGLEDEADFYDDNDVEVI</sequence>
<dbReference type="Proteomes" id="UP000318017">
    <property type="component" value="Chromosome"/>
</dbReference>
<feature type="compositionally biased region" description="Basic and acidic residues" evidence="1">
    <location>
        <begin position="287"/>
        <end position="298"/>
    </location>
</feature>
<reference evidence="4 5" key="1">
    <citation type="submission" date="2019-02" db="EMBL/GenBank/DDBJ databases">
        <title>Deep-cultivation of Planctomycetes and their phenomic and genomic characterization uncovers novel biology.</title>
        <authorList>
            <person name="Wiegand S."/>
            <person name="Jogler M."/>
            <person name="Boedeker C."/>
            <person name="Pinto D."/>
            <person name="Vollmers J."/>
            <person name="Rivas-Marin E."/>
            <person name="Kohn T."/>
            <person name="Peeters S.H."/>
            <person name="Heuer A."/>
            <person name="Rast P."/>
            <person name="Oberbeckmann S."/>
            <person name="Bunk B."/>
            <person name="Jeske O."/>
            <person name="Meyerdierks A."/>
            <person name="Storesund J.E."/>
            <person name="Kallscheuer N."/>
            <person name="Luecker S."/>
            <person name="Lage O.M."/>
            <person name="Pohl T."/>
            <person name="Merkel B.J."/>
            <person name="Hornburger P."/>
            <person name="Mueller R.-W."/>
            <person name="Bruemmer F."/>
            <person name="Labrenz M."/>
            <person name="Spormann A.M."/>
            <person name="Op den Camp H."/>
            <person name="Overmann J."/>
            <person name="Amann R."/>
            <person name="Jetten M.S.M."/>
            <person name="Mascher T."/>
            <person name="Medema M.H."/>
            <person name="Devos D.P."/>
            <person name="Kaster A.-K."/>
            <person name="Ovreas L."/>
            <person name="Rohde M."/>
            <person name="Galperin M.Y."/>
            <person name="Jogler C."/>
        </authorList>
    </citation>
    <scope>NUCLEOTIDE SEQUENCE [LARGE SCALE GENOMIC DNA]</scope>
    <source>
        <strain evidence="4 5">Q31a</strain>
    </source>
</reference>
<gene>
    <name evidence="4" type="ORF">Q31a_51100</name>
</gene>
<dbReference type="InterPro" id="IPR046462">
    <property type="entry name" value="TerL_nuclease"/>
</dbReference>
<dbReference type="PANTHER" id="PTHR41287:SF1">
    <property type="entry name" value="PROTEIN YMFN"/>
    <property type="match status" value="1"/>
</dbReference>
<evidence type="ECO:0000259" key="3">
    <source>
        <dbReference type="Pfam" id="PF20441"/>
    </source>
</evidence>
<evidence type="ECO:0000259" key="2">
    <source>
        <dbReference type="Pfam" id="PF03354"/>
    </source>
</evidence>